<dbReference type="Pfam" id="PF00857">
    <property type="entry name" value="Isochorismatase"/>
    <property type="match status" value="1"/>
</dbReference>
<dbReference type="RefSeq" id="WP_133363111.1">
    <property type="nucleotide sequence ID" value="NZ_CP037940.1"/>
</dbReference>
<dbReference type="KEGG" id="wei:EQG49_05925"/>
<dbReference type="Proteomes" id="UP000292886">
    <property type="component" value="Chromosome"/>
</dbReference>
<dbReference type="Gene3D" id="3.40.50.850">
    <property type="entry name" value="Isochorismatase-like"/>
    <property type="match status" value="1"/>
</dbReference>
<dbReference type="OrthoDB" id="9796485at2"/>
<dbReference type="AlphaFoldDB" id="A0A4P6YTN1"/>
<organism evidence="4 5">
    <name type="scientific">Periweissella cryptocerci</name>
    <dbReference type="NCBI Taxonomy" id="2506420"/>
    <lineage>
        <taxon>Bacteria</taxon>
        <taxon>Bacillati</taxon>
        <taxon>Bacillota</taxon>
        <taxon>Bacilli</taxon>
        <taxon>Lactobacillales</taxon>
        <taxon>Lactobacillaceae</taxon>
        <taxon>Periweissella</taxon>
    </lineage>
</organism>
<dbReference type="PANTHER" id="PTHR43540">
    <property type="entry name" value="PEROXYUREIDOACRYLATE/UREIDOACRYLATE AMIDOHYDROLASE-RELATED"/>
    <property type="match status" value="1"/>
</dbReference>
<reference evidence="5" key="1">
    <citation type="submission" date="2019-03" db="EMBL/GenBank/DDBJ databases">
        <title>Weissella sp. 26KH-42 Genome sequencing.</title>
        <authorList>
            <person name="Heo J."/>
            <person name="Kim S.-J."/>
            <person name="Kim J.-S."/>
            <person name="Hong S.-B."/>
            <person name="Kwon S.-W."/>
        </authorList>
    </citation>
    <scope>NUCLEOTIDE SEQUENCE [LARGE SCALE GENOMIC DNA]</scope>
    <source>
        <strain evidence="5">26KH-42</strain>
    </source>
</reference>
<dbReference type="EMBL" id="CP037940">
    <property type="protein sequence ID" value="QBO36033.1"/>
    <property type="molecule type" value="Genomic_DNA"/>
</dbReference>
<sequence length="183" mass="20744">MTRALIIIDYTNDFVAMDGALTAGQPAIALEDRIVELADTFNHNGDYVILPTDLHTANDPFHPETKLFPPHNLANTWGREYFGKLQTWVDTHKDEDKTYIFPKNRYSSFANTNLDNYLRERGITEIDLVGVVTDICILHTAVDAYNLDYDVTIHPSGVASFNQAGHEWALDHFKNTLGFKVED</sequence>
<dbReference type="InterPro" id="IPR050272">
    <property type="entry name" value="Isochorismatase-like_hydrls"/>
</dbReference>
<gene>
    <name evidence="4" type="ORF">EQG49_05925</name>
</gene>
<keyword evidence="2 4" id="KW-0378">Hydrolase</keyword>
<proteinExistence type="inferred from homology"/>
<dbReference type="InterPro" id="IPR000868">
    <property type="entry name" value="Isochorismatase-like_dom"/>
</dbReference>
<evidence type="ECO:0000259" key="3">
    <source>
        <dbReference type="Pfam" id="PF00857"/>
    </source>
</evidence>
<feature type="domain" description="Isochorismatase-like" evidence="3">
    <location>
        <begin position="4"/>
        <end position="175"/>
    </location>
</feature>
<evidence type="ECO:0000256" key="1">
    <source>
        <dbReference type="ARBA" id="ARBA00006336"/>
    </source>
</evidence>
<name>A0A4P6YTN1_9LACO</name>
<dbReference type="SUPFAM" id="SSF52499">
    <property type="entry name" value="Isochorismatase-like hydrolases"/>
    <property type="match status" value="1"/>
</dbReference>
<dbReference type="PANTHER" id="PTHR43540:SF10">
    <property type="entry name" value="ISOCHORISMATASE"/>
    <property type="match status" value="1"/>
</dbReference>
<evidence type="ECO:0000256" key="2">
    <source>
        <dbReference type="ARBA" id="ARBA00022801"/>
    </source>
</evidence>
<dbReference type="CDD" id="cd00431">
    <property type="entry name" value="cysteine_hydrolases"/>
    <property type="match status" value="1"/>
</dbReference>
<evidence type="ECO:0000313" key="4">
    <source>
        <dbReference type="EMBL" id="QBO36033.1"/>
    </source>
</evidence>
<evidence type="ECO:0000313" key="5">
    <source>
        <dbReference type="Proteomes" id="UP000292886"/>
    </source>
</evidence>
<keyword evidence="5" id="KW-1185">Reference proteome</keyword>
<dbReference type="InterPro" id="IPR036380">
    <property type="entry name" value="Isochorismatase-like_sf"/>
</dbReference>
<comment type="similarity">
    <text evidence="1">Belongs to the isochorismatase family.</text>
</comment>
<accession>A0A4P6YTN1</accession>
<protein>
    <submittedName>
        <fullName evidence="4">Cysteine hydrolase</fullName>
    </submittedName>
</protein>
<dbReference type="GO" id="GO:0016787">
    <property type="term" value="F:hydrolase activity"/>
    <property type="evidence" value="ECO:0007669"/>
    <property type="project" value="UniProtKB-KW"/>
</dbReference>